<name>A0ABU5E922_9PROT</name>
<keyword evidence="2" id="KW-1003">Cell membrane</keyword>
<keyword evidence="5 6" id="KW-0472">Membrane</keyword>
<feature type="transmembrane region" description="Helical" evidence="6">
    <location>
        <begin position="320"/>
        <end position="349"/>
    </location>
</feature>
<evidence type="ECO:0000256" key="5">
    <source>
        <dbReference type="ARBA" id="ARBA00023136"/>
    </source>
</evidence>
<feature type="transmembrane region" description="Helical" evidence="6">
    <location>
        <begin position="493"/>
        <end position="512"/>
    </location>
</feature>
<proteinExistence type="predicted"/>
<feature type="transmembrane region" description="Helical" evidence="6">
    <location>
        <begin position="438"/>
        <end position="460"/>
    </location>
</feature>
<keyword evidence="4 6" id="KW-1133">Transmembrane helix</keyword>
<feature type="domain" description="ABC3 transporter permease C-terminal" evidence="7">
    <location>
        <begin position="278"/>
        <end position="394"/>
    </location>
</feature>
<feature type="domain" description="ABC3 transporter permease C-terminal" evidence="7">
    <location>
        <begin position="736"/>
        <end position="846"/>
    </location>
</feature>
<evidence type="ECO:0000256" key="6">
    <source>
        <dbReference type="SAM" id="Phobius"/>
    </source>
</evidence>
<organism evidence="8 9">
    <name type="scientific">Dongia soli</name>
    <dbReference type="NCBI Taxonomy" id="600628"/>
    <lineage>
        <taxon>Bacteria</taxon>
        <taxon>Pseudomonadati</taxon>
        <taxon>Pseudomonadota</taxon>
        <taxon>Alphaproteobacteria</taxon>
        <taxon>Rhodospirillales</taxon>
        <taxon>Dongiaceae</taxon>
        <taxon>Dongia</taxon>
    </lineage>
</organism>
<feature type="transmembrane region" description="Helical" evidence="6">
    <location>
        <begin position="736"/>
        <end position="754"/>
    </location>
</feature>
<gene>
    <name evidence="8" type="ORF">SMD27_04270</name>
</gene>
<evidence type="ECO:0000256" key="1">
    <source>
        <dbReference type="ARBA" id="ARBA00004651"/>
    </source>
</evidence>
<evidence type="ECO:0000256" key="2">
    <source>
        <dbReference type="ARBA" id="ARBA00022475"/>
    </source>
</evidence>
<comment type="caution">
    <text evidence="8">The sequence shown here is derived from an EMBL/GenBank/DDBJ whole genome shotgun (WGS) entry which is preliminary data.</text>
</comment>
<dbReference type="PANTHER" id="PTHR30287">
    <property type="entry name" value="MEMBRANE COMPONENT OF PREDICTED ABC SUPERFAMILY METABOLITE UPTAKE TRANSPORTER"/>
    <property type="match status" value="1"/>
</dbReference>
<evidence type="ECO:0000256" key="3">
    <source>
        <dbReference type="ARBA" id="ARBA00022692"/>
    </source>
</evidence>
<accession>A0ABU5E922</accession>
<feature type="transmembrane region" description="Helical" evidence="6">
    <location>
        <begin position="369"/>
        <end position="389"/>
    </location>
</feature>
<dbReference type="InterPro" id="IPR003838">
    <property type="entry name" value="ABC3_permease_C"/>
</dbReference>
<dbReference type="InterPro" id="IPR038766">
    <property type="entry name" value="Membrane_comp_ABC_pdt"/>
</dbReference>
<dbReference type="Pfam" id="PF02687">
    <property type="entry name" value="FtsX"/>
    <property type="match status" value="2"/>
</dbReference>
<keyword evidence="9" id="KW-1185">Reference proteome</keyword>
<evidence type="ECO:0000313" key="8">
    <source>
        <dbReference type="EMBL" id="MDY0882048.1"/>
    </source>
</evidence>
<feature type="transmembrane region" description="Helical" evidence="6">
    <location>
        <begin position="26"/>
        <end position="50"/>
    </location>
</feature>
<evidence type="ECO:0000313" key="9">
    <source>
        <dbReference type="Proteomes" id="UP001279642"/>
    </source>
</evidence>
<dbReference type="RefSeq" id="WP_320507081.1">
    <property type="nucleotide sequence ID" value="NZ_JAXCLW010000001.1"/>
</dbReference>
<protein>
    <submittedName>
        <fullName evidence="8">FtsX-like permease family protein</fullName>
    </submittedName>
</protein>
<feature type="transmembrane region" description="Helical" evidence="6">
    <location>
        <begin position="410"/>
        <end position="432"/>
    </location>
</feature>
<sequence length="855" mass="90007">MNALIAVLKFAWRDLRSSLAGGLRGFRIFLICLMLGAAVIAAIGSLAAGIDAGLRSNGKAILGGDLEFRLIYRPATDDERNALNLGGAVTHSQELRAMVKGEASSDGAAAPNDGNPVLVEVKAVDRLYPLYGQAEIDPPQSLQAALAQHADGSFGALVEPSLLQRLGIAPGAVLQLGKAKLVVSGAITREPDRGSQVFNLGPRLMISPQALAASDLAQPGSLIYHVYRVKLQPGLDAFRFKQQMVERFPQAGWRIRGVEDAAAGLRSFLDRTAQYLNLVGFSALLIGGLGIANAVRAFLEGKARSLAVLKCLGASSGQLLTLYLLLVGTMALIGTVAGLAIGAVAPFVLATALARFDVPLLAGIYLEPLLLAAGISLLTAFAFALPPLLRARRVRPAQLFRAGPVELGGLSRFDLGTLGLTALILAAAAVLTAGSTKLAGGFVAATIVTLIAFALLAAGLKQLADWSRARLGQRSRALRFALADIARHQSPTASIVLSVGLGLTVLVAIALIQRNMLRDLDETIPRQAPSFYFIDIQPQQLAAFDKFAGSFPGAGEFERVPMLRGRIVQMNGTPTEKIVPPPDLAWVLKGDRGITWSATAPRNAKIVEGQWWAADYKGPPLISMDAEAARGFGLKIGDSIAVNVLGREISGKIANLREIDWSSLGINFVMVFSPGLLEQAPQTYIATLRIPPAQDGALLAAVSRDFPNVSAIRVKEALASAIEILQAVAASIRTTAAVTLAAGMLVLAGAIAAGRERRIYEAVLLKMLGGTAGDIARGYLWEYGVLAVISAVIALAIGSLGAYIFLTEVLHVGWSFPPLLAFGIIGLSLAATLSVGFLGSWRALRAKAAPYLRNE</sequence>
<comment type="subcellular location">
    <subcellularLocation>
        <location evidence="1">Cell membrane</location>
        <topology evidence="1">Multi-pass membrane protein</topology>
    </subcellularLocation>
</comment>
<dbReference type="Proteomes" id="UP001279642">
    <property type="component" value="Unassembled WGS sequence"/>
</dbReference>
<feature type="transmembrane region" description="Helical" evidence="6">
    <location>
        <begin position="783"/>
        <end position="806"/>
    </location>
</feature>
<feature type="transmembrane region" description="Helical" evidence="6">
    <location>
        <begin position="818"/>
        <end position="838"/>
    </location>
</feature>
<dbReference type="EMBL" id="JAXCLW010000001">
    <property type="protein sequence ID" value="MDY0882048.1"/>
    <property type="molecule type" value="Genomic_DNA"/>
</dbReference>
<feature type="transmembrane region" description="Helical" evidence="6">
    <location>
        <begin position="275"/>
        <end position="299"/>
    </location>
</feature>
<evidence type="ECO:0000256" key="4">
    <source>
        <dbReference type="ARBA" id="ARBA00022989"/>
    </source>
</evidence>
<dbReference type="PANTHER" id="PTHR30287:SF1">
    <property type="entry name" value="INNER MEMBRANE PROTEIN"/>
    <property type="match status" value="1"/>
</dbReference>
<evidence type="ECO:0000259" key="7">
    <source>
        <dbReference type="Pfam" id="PF02687"/>
    </source>
</evidence>
<reference evidence="8 9" key="1">
    <citation type="journal article" date="2016" name="Antonie Van Leeuwenhoek">
        <title>Dongia soli sp. nov., isolated from soil from Dokdo, Korea.</title>
        <authorList>
            <person name="Kim D.U."/>
            <person name="Lee H."/>
            <person name="Kim H."/>
            <person name="Kim S.G."/>
            <person name="Ka J.O."/>
        </authorList>
    </citation>
    <scope>NUCLEOTIDE SEQUENCE [LARGE SCALE GENOMIC DNA]</scope>
    <source>
        <strain evidence="8 9">D78</strain>
    </source>
</reference>
<keyword evidence="3 6" id="KW-0812">Transmembrane</keyword>